<feature type="compositionally biased region" description="Basic and acidic residues" evidence="1">
    <location>
        <begin position="90"/>
        <end position="101"/>
    </location>
</feature>
<dbReference type="VEuPathDB" id="TriTrypDB:TcCLB.510477.80"/>
<proteinExistence type="predicted"/>
<feature type="compositionally biased region" description="Basic and acidic residues" evidence="1">
    <location>
        <begin position="122"/>
        <end position="133"/>
    </location>
</feature>
<dbReference type="VEuPathDB" id="TriTrypDB:BCY84_08991"/>
<feature type="signal peptide" evidence="2">
    <location>
        <begin position="1"/>
        <end position="26"/>
    </location>
</feature>
<evidence type="ECO:0000256" key="2">
    <source>
        <dbReference type="SAM" id="SignalP"/>
    </source>
</evidence>
<feature type="compositionally biased region" description="Polar residues" evidence="1">
    <location>
        <begin position="401"/>
        <end position="415"/>
    </location>
</feature>
<feature type="chain" id="PRO_5015999029" evidence="2">
    <location>
        <begin position="27"/>
        <end position="483"/>
    </location>
</feature>
<dbReference type="EMBL" id="PRFA01000008">
    <property type="protein sequence ID" value="PWU99803.1"/>
    <property type="molecule type" value="Genomic_DNA"/>
</dbReference>
<evidence type="ECO:0000313" key="4">
    <source>
        <dbReference type="Proteomes" id="UP000246121"/>
    </source>
</evidence>
<keyword evidence="2" id="KW-0732">Signal</keyword>
<dbReference type="VEuPathDB" id="TriTrypDB:TcCLB.511553.100"/>
<feature type="compositionally biased region" description="Polar residues" evidence="1">
    <location>
        <begin position="358"/>
        <end position="380"/>
    </location>
</feature>
<feature type="compositionally biased region" description="Low complexity" evidence="1">
    <location>
        <begin position="436"/>
        <end position="450"/>
    </location>
</feature>
<dbReference type="VEuPathDB" id="TriTrypDB:ECC02_010629"/>
<gene>
    <name evidence="3" type="ORF">C4B63_8g101</name>
</gene>
<dbReference type="VEuPathDB" id="TriTrypDB:TCDM_13241"/>
<evidence type="ECO:0000256" key="1">
    <source>
        <dbReference type="SAM" id="MobiDB-lite"/>
    </source>
</evidence>
<feature type="compositionally biased region" description="Basic and acidic residues" evidence="1">
    <location>
        <begin position="247"/>
        <end position="261"/>
    </location>
</feature>
<feature type="compositionally biased region" description="Polar residues" evidence="1">
    <location>
        <begin position="262"/>
        <end position="280"/>
    </location>
</feature>
<dbReference type="VEuPathDB" id="TriTrypDB:TcYC6_0159970"/>
<dbReference type="VEuPathDB" id="TriTrypDB:TcG_09599"/>
<feature type="compositionally biased region" description="Acidic residues" evidence="1">
    <location>
        <begin position="76"/>
        <end position="89"/>
    </location>
</feature>
<feature type="compositionally biased region" description="Polar residues" evidence="1">
    <location>
        <begin position="195"/>
        <end position="206"/>
    </location>
</feature>
<comment type="caution">
    <text evidence="3">The sequence shown here is derived from an EMBL/GenBank/DDBJ whole genome shotgun (WGS) entry which is preliminary data.</text>
</comment>
<organism evidence="3 4">
    <name type="scientific">Trypanosoma cruzi</name>
    <dbReference type="NCBI Taxonomy" id="5693"/>
    <lineage>
        <taxon>Eukaryota</taxon>
        <taxon>Discoba</taxon>
        <taxon>Euglenozoa</taxon>
        <taxon>Kinetoplastea</taxon>
        <taxon>Metakinetoplastina</taxon>
        <taxon>Trypanosomatida</taxon>
        <taxon>Trypanosomatidae</taxon>
        <taxon>Trypanosoma</taxon>
        <taxon>Schizotrypanum</taxon>
    </lineage>
</organism>
<feature type="region of interest" description="Disordered" evidence="1">
    <location>
        <begin position="47"/>
        <end position="460"/>
    </location>
</feature>
<dbReference type="VEuPathDB" id="TriTrypDB:TcBrA4_0173430"/>
<dbReference type="AlphaFoldDB" id="A0A2V2VZJ9"/>
<feature type="compositionally biased region" description="Polar residues" evidence="1">
    <location>
        <begin position="290"/>
        <end position="311"/>
    </location>
</feature>
<feature type="compositionally biased region" description="Basic and acidic residues" evidence="1">
    <location>
        <begin position="214"/>
        <end position="238"/>
    </location>
</feature>
<evidence type="ECO:0000313" key="3">
    <source>
        <dbReference type="EMBL" id="PWU99803.1"/>
    </source>
</evidence>
<reference evidence="3 4" key="1">
    <citation type="journal article" date="2018" name="Microb. Genom.">
        <title>Expanding an expanded genome: long-read sequencing of Trypanosoma cruzi.</title>
        <authorList>
            <person name="Berna L."/>
            <person name="Rodriguez M."/>
            <person name="Chiribao M.L."/>
            <person name="Parodi-Talice A."/>
            <person name="Pita S."/>
            <person name="Rijo G."/>
            <person name="Alvarez-Valin F."/>
            <person name="Robello C."/>
        </authorList>
    </citation>
    <scope>NUCLEOTIDE SEQUENCE [LARGE SCALE GENOMIC DNA]</scope>
    <source>
        <strain evidence="3 4">Dm28c</strain>
    </source>
</reference>
<feature type="compositionally biased region" description="Basic and acidic residues" evidence="1">
    <location>
        <begin position="63"/>
        <end position="75"/>
    </location>
</feature>
<accession>A0A2V2VZJ9</accession>
<dbReference type="VEuPathDB" id="TriTrypDB:TcCL_Unassigned04577"/>
<sequence>MAMMTGRVLLVCALCVLWCGVPGIAADGVGGGGVVVSGGENKKLEEQKLSSPVIPGVQPQAPEVKEESTTRRAEDVLEETYEVVVEGDEADRRGVGVDGEKGNTVQKGRGEGESEGDSATEAELHSTDDEILRRPSPNGAKGGEKTIPPNDTPPEEKVQQQQEDPPLLLQSEPGDLASGRGVPPESTEHKPPASGNPSSETDTTGIQRVPTPTHVRESPTVTEKDVVSTEHEREDKEGSGSNPIKVTDVRLPESQELRSKSLDGTQRVETGISPISSLPEDQNKQRVLLNLSQGESANVPPETTQQSSSTGGHRVENSRTNDNDAKNNEGSDAGENKDKKGLEKDVVPTISEGKLQPPVTTAASTSETAINGDSKGSPTAATALRSDDDTQSNPAKKGELSQPSSERTAELSTTSDSEDAPDSAEKAAAQNAGIPTTKAIATAKTNDTATPGGNDGSTAVSHTTSPLLLLVFACAAAAAMVAA</sequence>
<name>A0A2V2VZJ9_TRYCR</name>
<dbReference type="Proteomes" id="UP000246121">
    <property type="component" value="Unassembled WGS sequence"/>
</dbReference>
<feature type="compositionally biased region" description="Low complexity" evidence="1">
    <location>
        <begin position="159"/>
        <end position="173"/>
    </location>
</feature>
<dbReference type="VEuPathDB" id="TriTrypDB:C4B63_8g101"/>
<protein>
    <submittedName>
        <fullName evidence="3">Mucin-associated surface protein (MASP)</fullName>
    </submittedName>
</protein>
<dbReference type="VEuPathDB" id="TriTrypDB:C3747_77g151"/>
<feature type="compositionally biased region" description="Basic and acidic residues" evidence="1">
    <location>
        <begin position="313"/>
        <end position="346"/>
    </location>
</feature>